<organism evidence="1 2">
    <name type="scientific">Nannocystis pusilla</name>
    <dbReference type="NCBI Taxonomy" id="889268"/>
    <lineage>
        <taxon>Bacteria</taxon>
        <taxon>Pseudomonadati</taxon>
        <taxon>Myxococcota</taxon>
        <taxon>Polyangia</taxon>
        <taxon>Nannocystales</taxon>
        <taxon>Nannocystaceae</taxon>
        <taxon>Nannocystis</taxon>
    </lineage>
</organism>
<evidence type="ECO:0000313" key="2">
    <source>
        <dbReference type="Proteomes" id="UP001150924"/>
    </source>
</evidence>
<comment type="caution">
    <text evidence="1">The sequence shown here is derived from an EMBL/GenBank/DDBJ whole genome shotgun (WGS) entry which is preliminary data.</text>
</comment>
<gene>
    <name evidence="1" type="ORF">OV079_19260</name>
</gene>
<evidence type="ECO:0000313" key="1">
    <source>
        <dbReference type="EMBL" id="MCY1007649.1"/>
    </source>
</evidence>
<sequence>MMRDGVLAFADGAIDGATTRTRFLALHPSAALVTDNPPHRTYRFGPSALFGRSFYVNVAFSGESPRAIRMTAADGPASWDEVNDATLAADKQANDRWLREAFDLGPAAKFAWGTVSSAIDRRTGGALITIEFLAR</sequence>
<dbReference type="RefSeq" id="WP_267770292.1">
    <property type="nucleotide sequence ID" value="NZ_JAPNKE010000002.1"/>
</dbReference>
<proteinExistence type="predicted"/>
<dbReference type="Proteomes" id="UP001150924">
    <property type="component" value="Unassembled WGS sequence"/>
</dbReference>
<dbReference type="EMBL" id="JAPNKE010000002">
    <property type="protein sequence ID" value="MCY1007649.1"/>
    <property type="molecule type" value="Genomic_DNA"/>
</dbReference>
<dbReference type="AlphaFoldDB" id="A0A9X3IYJ2"/>
<accession>A0A9X3IYJ2</accession>
<protein>
    <submittedName>
        <fullName evidence="1">Uncharacterized protein</fullName>
    </submittedName>
</protein>
<reference evidence="1" key="1">
    <citation type="submission" date="2022-11" db="EMBL/GenBank/DDBJ databases">
        <title>Minimal conservation of predation-associated metabolite biosynthetic gene clusters underscores biosynthetic potential of Myxococcota including descriptions for ten novel species: Archangium lansinium sp. nov., Myxococcus landrumus sp. nov., Nannocystis bai.</title>
        <authorList>
            <person name="Ahearne A."/>
            <person name="Stevens C."/>
            <person name="Phillips K."/>
        </authorList>
    </citation>
    <scope>NUCLEOTIDE SEQUENCE</scope>
    <source>
        <strain evidence="1">Na p29</strain>
    </source>
</reference>
<name>A0A9X3IYJ2_9BACT</name>
<keyword evidence="2" id="KW-1185">Reference proteome</keyword>